<dbReference type="AlphaFoldDB" id="A0AAN7F0H6"/>
<evidence type="ECO:0000256" key="7">
    <source>
        <dbReference type="ARBA" id="ARBA00023242"/>
    </source>
</evidence>
<keyword evidence="5" id="KW-0863">Zinc-finger</keyword>
<dbReference type="GO" id="GO:0008270">
    <property type="term" value="F:zinc ion binding"/>
    <property type="evidence" value="ECO:0007669"/>
    <property type="project" value="UniProtKB-KW"/>
</dbReference>
<reference evidence="11 12" key="1">
    <citation type="journal article" date="2023" name="G3 (Bethesda)">
        <title>A haplotype-resolved chromosome-scale genome for Quercus rubra L. provides insights into the genetics of adaptive traits for red oak species.</title>
        <authorList>
            <person name="Kapoor B."/>
            <person name="Jenkins J."/>
            <person name="Schmutz J."/>
            <person name="Zhebentyayeva T."/>
            <person name="Kuelheim C."/>
            <person name="Coggeshall M."/>
            <person name="Heim C."/>
            <person name="Lasky J.R."/>
            <person name="Leites L."/>
            <person name="Islam-Faridi N."/>
            <person name="Romero-Severson J."/>
            <person name="DeLeo V.L."/>
            <person name="Lucas S.M."/>
            <person name="Lazic D."/>
            <person name="Gailing O."/>
            <person name="Carlson J."/>
            <person name="Staton M."/>
        </authorList>
    </citation>
    <scope>NUCLEOTIDE SEQUENCE [LARGE SCALE GENOMIC DNA]</scope>
    <source>
        <strain evidence="11">Pseudo-F2</strain>
    </source>
</reference>
<evidence type="ECO:0000313" key="11">
    <source>
        <dbReference type="EMBL" id="KAK4583657.1"/>
    </source>
</evidence>
<keyword evidence="6" id="KW-0862">Zinc</keyword>
<feature type="region of interest" description="Disordered" evidence="9">
    <location>
        <begin position="551"/>
        <end position="594"/>
    </location>
</feature>
<dbReference type="InterPro" id="IPR012677">
    <property type="entry name" value="Nucleotide-bd_a/b_plait_sf"/>
</dbReference>
<dbReference type="GO" id="GO:0008143">
    <property type="term" value="F:poly(A) binding"/>
    <property type="evidence" value="ECO:0007669"/>
    <property type="project" value="InterPro"/>
</dbReference>
<comment type="subcellular location">
    <subcellularLocation>
        <location evidence="1">Nucleus</location>
    </subcellularLocation>
</comment>
<dbReference type="SMART" id="SM00360">
    <property type="entry name" value="RRM"/>
    <property type="match status" value="1"/>
</dbReference>
<evidence type="ECO:0000256" key="5">
    <source>
        <dbReference type="ARBA" id="ARBA00022771"/>
    </source>
</evidence>
<organism evidence="11 12">
    <name type="scientific">Quercus rubra</name>
    <name type="common">Northern red oak</name>
    <name type="synonym">Quercus borealis</name>
    <dbReference type="NCBI Taxonomy" id="3512"/>
    <lineage>
        <taxon>Eukaryota</taxon>
        <taxon>Viridiplantae</taxon>
        <taxon>Streptophyta</taxon>
        <taxon>Embryophyta</taxon>
        <taxon>Tracheophyta</taxon>
        <taxon>Spermatophyta</taxon>
        <taxon>Magnoliopsida</taxon>
        <taxon>eudicotyledons</taxon>
        <taxon>Gunneridae</taxon>
        <taxon>Pentapetalae</taxon>
        <taxon>rosids</taxon>
        <taxon>fabids</taxon>
        <taxon>Fagales</taxon>
        <taxon>Fagaceae</taxon>
        <taxon>Quercus</taxon>
    </lineage>
</organism>
<gene>
    <name evidence="11" type="ORF">RGQ29_021686</name>
</gene>
<dbReference type="SUPFAM" id="SSF54928">
    <property type="entry name" value="RNA-binding domain, RBD"/>
    <property type="match status" value="1"/>
</dbReference>
<dbReference type="InterPro" id="IPR035979">
    <property type="entry name" value="RBD_domain_sf"/>
</dbReference>
<evidence type="ECO:0000256" key="6">
    <source>
        <dbReference type="ARBA" id="ARBA00022833"/>
    </source>
</evidence>
<comment type="similarity">
    <text evidence="2">Belongs to the ZC3H14 family.</text>
</comment>
<dbReference type="GO" id="GO:0005737">
    <property type="term" value="C:cytoplasm"/>
    <property type="evidence" value="ECO:0007669"/>
    <property type="project" value="TreeGrafter"/>
</dbReference>
<dbReference type="Proteomes" id="UP001324115">
    <property type="component" value="Unassembled WGS sequence"/>
</dbReference>
<evidence type="ECO:0000313" key="12">
    <source>
        <dbReference type="Proteomes" id="UP001324115"/>
    </source>
</evidence>
<keyword evidence="12" id="KW-1185">Reference proteome</keyword>
<name>A0AAN7F0H6_QUERU</name>
<dbReference type="InterPro" id="IPR000504">
    <property type="entry name" value="RRM_dom"/>
</dbReference>
<evidence type="ECO:0000256" key="1">
    <source>
        <dbReference type="ARBA" id="ARBA00004123"/>
    </source>
</evidence>
<proteinExistence type="inferred from homology"/>
<dbReference type="Gene3D" id="3.30.70.330">
    <property type="match status" value="1"/>
</dbReference>
<keyword evidence="8" id="KW-0694">RNA-binding</keyword>
<dbReference type="GO" id="GO:0005634">
    <property type="term" value="C:nucleus"/>
    <property type="evidence" value="ECO:0007669"/>
    <property type="project" value="UniProtKB-SubCell"/>
</dbReference>
<dbReference type="InterPro" id="IPR040366">
    <property type="entry name" value="Nab2/ZC3H14"/>
</dbReference>
<keyword evidence="3" id="KW-0479">Metal-binding</keyword>
<dbReference type="Pfam" id="PF01480">
    <property type="entry name" value="PWI"/>
    <property type="match status" value="1"/>
</dbReference>
<evidence type="ECO:0000256" key="4">
    <source>
        <dbReference type="ARBA" id="ARBA00022737"/>
    </source>
</evidence>
<keyword evidence="7" id="KW-0539">Nucleus</keyword>
<dbReference type="InterPro" id="IPR002483">
    <property type="entry name" value="PWI_dom"/>
</dbReference>
<feature type="region of interest" description="Disordered" evidence="9">
    <location>
        <begin position="204"/>
        <end position="223"/>
    </location>
</feature>
<comment type="caution">
    <text evidence="11">The sequence shown here is derived from an EMBL/GenBank/DDBJ whole genome shotgun (WGS) entry which is preliminary data.</text>
</comment>
<dbReference type="Gene3D" id="1.20.1390.10">
    <property type="entry name" value="PWI domain"/>
    <property type="match status" value="1"/>
</dbReference>
<dbReference type="PANTHER" id="PTHR14738">
    <property type="entry name" value="ZINC FINGER CCCH DOMAIN-CONTAINING PROTEIN 14"/>
    <property type="match status" value="1"/>
</dbReference>
<accession>A0AAN7F0H6</accession>
<dbReference type="GO" id="GO:0043488">
    <property type="term" value="P:regulation of mRNA stability"/>
    <property type="evidence" value="ECO:0007669"/>
    <property type="project" value="InterPro"/>
</dbReference>
<dbReference type="Pfam" id="PF00076">
    <property type="entry name" value="RRM_1"/>
    <property type="match status" value="1"/>
</dbReference>
<sequence>MGEGDSVSSSSSSQGQGPVVSFKINRKSEAASVLKSSIASKLPDFLSDYSDEVLAEYITVLVCNGKHQYQARDDLEAFLGKRSADFVSWLWGLLFNRARQSDSQITITALSDPIHVASVTTKDHHAFPSSFSLTKKETCIHSINKSNSKIVNCESNPLPLPNRLLLQPKRGIKTPSTSTHLKSSSPIPWPSVFSLAENPHPRHISAPNVTGTNLSAQPTAVVSHRIDRPRGSVWDRLGKPCDDISQGSRTVDVSGVVFVKQQEQILNAKLSVVPVPNGEQSRTITGEVTRLGNNLSETRKLPDVVGTKCDPHSVSNIKRKRHFGEISTGLGADSVPLVDERNVDLHCKENTQDFKNSNLTKDSKTTTPNMASEVLDVKQRLHQIEIEMFKLRSRRLAMEKDGKPNLLLNSRSSRLPEEDSERTVLVTNVHFAATKEGLSLYFAKCGEIANLVILIDEATAQPKGSAYITFSSKESVDKALELSGTTFLSRTIKVLRKVETAASTSGPALFAGRQCQTPLTHINRNFIPNKLYCSSSPLQWRRVSISTLSEPSASTNDKLKGAASSTFQRQLPSSTASLRTSEVKSLSRVHPAAS</sequence>
<evidence type="ECO:0000256" key="9">
    <source>
        <dbReference type="SAM" id="MobiDB-lite"/>
    </source>
</evidence>
<feature type="compositionally biased region" description="Polar residues" evidence="9">
    <location>
        <begin position="563"/>
        <end position="584"/>
    </location>
</feature>
<feature type="domain" description="RRM" evidence="10">
    <location>
        <begin position="422"/>
        <end position="499"/>
    </location>
</feature>
<dbReference type="EMBL" id="JAXUIC010000006">
    <property type="protein sequence ID" value="KAK4583657.1"/>
    <property type="molecule type" value="Genomic_DNA"/>
</dbReference>
<evidence type="ECO:0000256" key="2">
    <source>
        <dbReference type="ARBA" id="ARBA00008423"/>
    </source>
</evidence>
<feature type="compositionally biased region" description="Polar residues" evidence="9">
    <location>
        <begin position="207"/>
        <end position="220"/>
    </location>
</feature>
<protein>
    <recommendedName>
        <fullName evidence="10">RRM domain-containing protein</fullName>
    </recommendedName>
</protein>
<evidence type="ECO:0000256" key="8">
    <source>
        <dbReference type="PROSITE-ProRule" id="PRU00176"/>
    </source>
</evidence>
<dbReference type="PANTHER" id="PTHR14738:SF29">
    <property type="entry name" value="ZINC FINGER CCCH DOMAIN-CONTAINING PROTEIN 14"/>
    <property type="match status" value="1"/>
</dbReference>
<keyword evidence="4" id="KW-0677">Repeat</keyword>
<evidence type="ECO:0000256" key="3">
    <source>
        <dbReference type="ARBA" id="ARBA00022723"/>
    </source>
</evidence>
<dbReference type="PROSITE" id="PS50102">
    <property type="entry name" value="RRM"/>
    <property type="match status" value="1"/>
</dbReference>
<evidence type="ECO:0000259" key="10">
    <source>
        <dbReference type="PROSITE" id="PS50102"/>
    </source>
</evidence>